<dbReference type="RefSeq" id="WP_124179346.1">
    <property type="nucleotide sequence ID" value="NZ_REFY01000006.1"/>
</dbReference>
<dbReference type="PANTHER" id="PTHR10362">
    <property type="entry name" value="HISTIDINE AMMONIA-LYASE"/>
    <property type="match status" value="1"/>
</dbReference>
<accession>A0A3N6M469</accession>
<gene>
    <name evidence="1" type="ORF">EA462_14920</name>
</gene>
<dbReference type="InterPro" id="IPR001106">
    <property type="entry name" value="Aromatic_Lyase"/>
</dbReference>
<keyword evidence="2" id="KW-1185">Reference proteome</keyword>
<dbReference type="Pfam" id="PF00221">
    <property type="entry name" value="Lyase_aromatic"/>
    <property type="match status" value="1"/>
</dbReference>
<dbReference type="OrthoDB" id="27422at2157"/>
<comment type="caution">
    <text evidence="1">The sequence shown here is derived from an EMBL/GenBank/DDBJ whole genome shotgun (WGS) entry which is preliminary data.</text>
</comment>
<dbReference type="Proteomes" id="UP000273828">
    <property type="component" value="Unassembled WGS sequence"/>
</dbReference>
<dbReference type="CDD" id="cd00332">
    <property type="entry name" value="PAL-HAL"/>
    <property type="match status" value="1"/>
</dbReference>
<keyword evidence="1" id="KW-0456">Lyase</keyword>
<dbReference type="EMBL" id="REFY01000006">
    <property type="protein sequence ID" value="RQG86947.1"/>
    <property type="molecule type" value="Genomic_DNA"/>
</dbReference>
<evidence type="ECO:0000313" key="2">
    <source>
        <dbReference type="Proteomes" id="UP000273828"/>
    </source>
</evidence>
<dbReference type="Gene3D" id="1.20.200.10">
    <property type="entry name" value="Fumarase/aspartase (Central domain)"/>
    <property type="match status" value="1"/>
</dbReference>
<name>A0A3N6M469_9EURY</name>
<protein>
    <submittedName>
        <fullName evidence="1">Aromatic amino acid lyase</fullName>
    </submittedName>
</protein>
<dbReference type="Gene3D" id="1.10.275.10">
    <property type="entry name" value="Fumarase/aspartase (N-terminal domain)"/>
    <property type="match status" value="1"/>
</dbReference>
<dbReference type="InterPro" id="IPR024083">
    <property type="entry name" value="Fumarase/histidase_N"/>
</dbReference>
<dbReference type="GO" id="GO:0016829">
    <property type="term" value="F:lyase activity"/>
    <property type="evidence" value="ECO:0007669"/>
    <property type="project" value="UniProtKB-KW"/>
</dbReference>
<organism evidence="1 2">
    <name type="scientific">Natrarchaeobius halalkaliphilus</name>
    <dbReference type="NCBI Taxonomy" id="1679091"/>
    <lineage>
        <taxon>Archaea</taxon>
        <taxon>Methanobacteriati</taxon>
        <taxon>Methanobacteriota</taxon>
        <taxon>Stenosarchaea group</taxon>
        <taxon>Halobacteria</taxon>
        <taxon>Halobacteriales</taxon>
        <taxon>Natrialbaceae</taxon>
        <taxon>Natrarchaeobius</taxon>
    </lineage>
</organism>
<dbReference type="AlphaFoldDB" id="A0A3N6M469"/>
<reference evidence="1 2" key="1">
    <citation type="submission" date="2018-10" db="EMBL/GenBank/DDBJ databases">
        <title>Natrarchaeobius chitinivorans gen. nov., sp. nov., and Natrarchaeobius haloalkaliphilus sp. nov., alkaliphilic, chitin-utilizing haloarchaea from hypersaline alkaline lakes.</title>
        <authorList>
            <person name="Sorokin D.Y."/>
            <person name="Elcheninov A.G."/>
            <person name="Kostrikina N.A."/>
            <person name="Bale N.J."/>
            <person name="Sinninghe Damste J.S."/>
            <person name="Khijniak T.V."/>
            <person name="Kublanov I.V."/>
            <person name="Toshchakov S.V."/>
        </authorList>
    </citation>
    <scope>NUCLEOTIDE SEQUENCE [LARGE SCALE GENOMIC DNA]</scope>
    <source>
        <strain evidence="1 2">AArcht-Sl</strain>
    </source>
</reference>
<proteinExistence type="predicted"/>
<evidence type="ECO:0000313" key="1">
    <source>
        <dbReference type="EMBL" id="RQG86947.1"/>
    </source>
</evidence>
<dbReference type="InterPro" id="IPR008948">
    <property type="entry name" value="L-Aspartase-like"/>
</dbReference>
<sequence length="498" mass="52954">MIELTGTLSTQDIVAIARGNAAVSLPTEAVERMERTRAIVDDVVRRDDYHVYGVNAGVGDLHEKSISRDRILEMQENIIESSITGVEPLASTEITRAAMATKANTFATGRSGARPELVQKLCAMLNEGVHPRLYLGGSTDDLTAIAHVGLVLLGKGTAELDGEVVSGGEALERADIDPVQLAPKEAMSIVSGTSVMTGMLSLCVRDVDRLVRTADIVSALTFELIGDAPETFASRVSDVRPHDGHATTATNVRTLLDGNVDGSSPKMVQDPLSLRVIPQVHGTVRSHLSFARETVDTELRSASDNPLVFPDGKLYSCGTFNGQPISSAADSLRSVVIKLGSISESRNERLLQNRQTDYPFLAADPGVESGLMMTQYTSSGLLAETLATDGVSTSSVTVSGGQEDIHSMGTISVRALADTVETVGRILAIELLCANRYHNLVGDISTTTALEELLEYVNAIVQDPIEDEPAFDHIASLTEAVLSGTIVDVVESTGVDID</sequence>
<dbReference type="SUPFAM" id="SSF48557">
    <property type="entry name" value="L-aspartase-like"/>
    <property type="match status" value="1"/>
</dbReference>